<dbReference type="Pfam" id="PF13470">
    <property type="entry name" value="PIN_3"/>
    <property type="match status" value="1"/>
</dbReference>
<dbReference type="NCBIfam" id="TIGR00305">
    <property type="entry name" value="putative toxin-antitoxin system toxin component, PIN family"/>
    <property type="match status" value="1"/>
</dbReference>
<evidence type="ECO:0000259" key="1">
    <source>
        <dbReference type="Pfam" id="PF13470"/>
    </source>
</evidence>
<gene>
    <name evidence="2" type="ORF">ACFSF0_08125</name>
</gene>
<dbReference type="InterPro" id="IPR002716">
    <property type="entry name" value="PIN_dom"/>
</dbReference>
<proteinExistence type="predicted"/>
<sequence>MSEPLFTPGRPVVIDTNCVLDLWVFQDPGATGLLNAVTAGRLHWCATLVMREELARVLGYPQVERRLGGTSLSAQDVLAKFDAHAHIAPPPPTSTVRCRDADDQVFIDLAVQHRAILVSKDARVIELARRLAPWGVAQVRPWPLI</sequence>
<accession>A0ABW4KRE7</accession>
<evidence type="ECO:0000313" key="2">
    <source>
        <dbReference type="EMBL" id="MFD1710570.1"/>
    </source>
</evidence>
<dbReference type="EMBL" id="JBHUEJ010000016">
    <property type="protein sequence ID" value="MFD1710570.1"/>
    <property type="molecule type" value="Genomic_DNA"/>
</dbReference>
<dbReference type="PANTHER" id="PTHR34610:SF3">
    <property type="entry name" value="SSL7007 PROTEIN"/>
    <property type="match status" value="1"/>
</dbReference>
<dbReference type="SUPFAM" id="SSF88723">
    <property type="entry name" value="PIN domain-like"/>
    <property type="match status" value="1"/>
</dbReference>
<feature type="domain" description="PIN" evidence="1">
    <location>
        <begin position="12"/>
        <end position="121"/>
    </location>
</feature>
<keyword evidence="3" id="KW-1185">Reference proteome</keyword>
<comment type="caution">
    <text evidence="2">The sequence shown here is derived from an EMBL/GenBank/DDBJ whole genome shotgun (WGS) entry which is preliminary data.</text>
</comment>
<dbReference type="InterPro" id="IPR029060">
    <property type="entry name" value="PIN-like_dom_sf"/>
</dbReference>
<protein>
    <submittedName>
        <fullName evidence="2">Toxin-antitoxin system toxin component, PIN family</fullName>
    </submittedName>
</protein>
<evidence type="ECO:0000313" key="3">
    <source>
        <dbReference type="Proteomes" id="UP001597304"/>
    </source>
</evidence>
<organism evidence="2 3">
    <name type="scientific">Ottowia flava</name>
    <dbReference type="NCBI Taxonomy" id="2675430"/>
    <lineage>
        <taxon>Bacteria</taxon>
        <taxon>Pseudomonadati</taxon>
        <taxon>Pseudomonadota</taxon>
        <taxon>Betaproteobacteria</taxon>
        <taxon>Burkholderiales</taxon>
        <taxon>Comamonadaceae</taxon>
        <taxon>Ottowia</taxon>
    </lineage>
</organism>
<reference evidence="3" key="1">
    <citation type="journal article" date="2019" name="Int. J. Syst. Evol. Microbiol.">
        <title>The Global Catalogue of Microorganisms (GCM) 10K type strain sequencing project: providing services to taxonomists for standard genome sequencing and annotation.</title>
        <authorList>
            <consortium name="The Broad Institute Genomics Platform"/>
            <consortium name="The Broad Institute Genome Sequencing Center for Infectious Disease"/>
            <person name="Wu L."/>
            <person name="Ma J."/>
        </authorList>
    </citation>
    <scope>NUCLEOTIDE SEQUENCE [LARGE SCALE GENOMIC DNA]</scope>
    <source>
        <strain evidence="3">LMG 29247</strain>
    </source>
</reference>
<dbReference type="Proteomes" id="UP001597304">
    <property type="component" value="Unassembled WGS sequence"/>
</dbReference>
<dbReference type="PANTHER" id="PTHR34610">
    <property type="entry name" value="SSL7007 PROTEIN"/>
    <property type="match status" value="1"/>
</dbReference>
<dbReference type="InterPro" id="IPR002850">
    <property type="entry name" value="PIN_toxin-like"/>
</dbReference>
<dbReference type="RefSeq" id="WP_255507669.1">
    <property type="nucleotide sequence ID" value="NZ_JBHUEJ010000016.1"/>
</dbReference>
<name>A0ABW4KRE7_9BURK</name>